<dbReference type="GO" id="GO:1990817">
    <property type="term" value="F:poly(A) RNA polymerase activity"/>
    <property type="evidence" value="ECO:0007669"/>
    <property type="project" value="UniProtKB-ARBA"/>
</dbReference>
<evidence type="ECO:0000259" key="6">
    <source>
        <dbReference type="Pfam" id="PF03828"/>
    </source>
</evidence>
<comment type="cofactor">
    <cofactor evidence="1">
        <name>Mn(2+)</name>
        <dbReference type="ChEBI" id="CHEBI:29035"/>
    </cofactor>
</comment>
<protein>
    <recommendedName>
        <fullName evidence="10">PAP-associated domain-containing protein</fullName>
    </recommendedName>
</protein>
<evidence type="ECO:0000256" key="3">
    <source>
        <dbReference type="ARBA" id="ARBA00022679"/>
    </source>
</evidence>
<accession>A0AAD5N0R6</accession>
<dbReference type="InterPro" id="IPR054708">
    <property type="entry name" value="MTPAP-like_central"/>
</dbReference>
<evidence type="ECO:0000259" key="7">
    <source>
        <dbReference type="Pfam" id="PF22600"/>
    </source>
</evidence>
<evidence type="ECO:0000256" key="2">
    <source>
        <dbReference type="ARBA" id="ARBA00001946"/>
    </source>
</evidence>
<dbReference type="InterPro" id="IPR002058">
    <property type="entry name" value="PAP_assoc"/>
</dbReference>
<dbReference type="Proteomes" id="UP001196413">
    <property type="component" value="Unassembled WGS sequence"/>
</dbReference>
<feature type="domain" description="PAP-associated" evidence="6">
    <location>
        <begin position="297"/>
        <end position="345"/>
    </location>
</feature>
<evidence type="ECO:0000256" key="1">
    <source>
        <dbReference type="ARBA" id="ARBA00001936"/>
    </source>
</evidence>
<dbReference type="Gene3D" id="1.10.1410.10">
    <property type="match status" value="1"/>
</dbReference>
<dbReference type="CDD" id="cd05402">
    <property type="entry name" value="NT_PAP_TUTase"/>
    <property type="match status" value="1"/>
</dbReference>
<evidence type="ECO:0000313" key="8">
    <source>
        <dbReference type="EMBL" id="KAJ1357379.1"/>
    </source>
</evidence>
<reference evidence="8" key="1">
    <citation type="submission" date="2021-06" db="EMBL/GenBank/DDBJ databases">
        <title>Parelaphostrongylus tenuis whole genome reference sequence.</title>
        <authorList>
            <person name="Garwood T.J."/>
            <person name="Larsen P.A."/>
            <person name="Fountain-Jones N.M."/>
            <person name="Garbe J.R."/>
            <person name="Macchietto M.G."/>
            <person name="Kania S.A."/>
            <person name="Gerhold R.W."/>
            <person name="Richards J.E."/>
            <person name="Wolf T.M."/>
        </authorList>
    </citation>
    <scope>NUCLEOTIDE SEQUENCE</scope>
    <source>
        <strain evidence="8">MNPRO001-30</strain>
        <tissue evidence="8">Meninges</tissue>
    </source>
</reference>
<dbReference type="SUPFAM" id="SSF81301">
    <property type="entry name" value="Nucleotidyltransferase"/>
    <property type="match status" value="1"/>
</dbReference>
<gene>
    <name evidence="8" type="ORF">KIN20_015515</name>
</gene>
<dbReference type="PANTHER" id="PTHR12271:SF132">
    <property type="entry name" value="PAP-ASSOCIATED DOMAIN-CONTAINING PROTEIN"/>
    <property type="match status" value="1"/>
</dbReference>
<comment type="cofactor">
    <cofactor evidence="2">
        <name>Mg(2+)</name>
        <dbReference type="ChEBI" id="CHEBI:18420"/>
    </cofactor>
</comment>
<keyword evidence="3" id="KW-0808">Transferase</keyword>
<name>A0AAD5N0R6_PARTN</name>
<keyword evidence="5" id="KW-0460">Magnesium</keyword>
<evidence type="ECO:0000256" key="5">
    <source>
        <dbReference type="ARBA" id="ARBA00022842"/>
    </source>
</evidence>
<dbReference type="PANTHER" id="PTHR12271">
    <property type="entry name" value="POLY A POLYMERASE CID PAP -RELATED"/>
    <property type="match status" value="1"/>
</dbReference>
<dbReference type="Gene3D" id="3.30.460.10">
    <property type="entry name" value="Beta Polymerase, domain 2"/>
    <property type="match status" value="1"/>
</dbReference>
<dbReference type="InterPro" id="IPR043519">
    <property type="entry name" value="NT_sf"/>
</dbReference>
<dbReference type="GO" id="GO:0050265">
    <property type="term" value="F:RNA uridylyltransferase activity"/>
    <property type="evidence" value="ECO:0007669"/>
    <property type="project" value="TreeGrafter"/>
</dbReference>
<organism evidence="8 9">
    <name type="scientific">Parelaphostrongylus tenuis</name>
    <name type="common">Meningeal worm</name>
    <dbReference type="NCBI Taxonomy" id="148309"/>
    <lineage>
        <taxon>Eukaryota</taxon>
        <taxon>Metazoa</taxon>
        <taxon>Ecdysozoa</taxon>
        <taxon>Nematoda</taxon>
        <taxon>Chromadorea</taxon>
        <taxon>Rhabditida</taxon>
        <taxon>Rhabditina</taxon>
        <taxon>Rhabditomorpha</taxon>
        <taxon>Strongyloidea</taxon>
        <taxon>Metastrongylidae</taxon>
        <taxon>Parelaphostrongylus</taxon>
    </lineage>
</organism>
<sequence>MSSNIGQVDSIRNRVIPLPVPLQVVTTGLPVIGLQNGQNVSTLRHIQLTPHISKNNAGMIEISRAMRLYREDNSFTPYQFHLIHRFKIELEIHLSNYFGVYASLMIFGSTLNGFATRSCDVDMSLSFPFGPPLNGKVVVGGVVSPDLVMREVANALVNYPNTCDEQFICAKVPIVRFRGKKVDIMADISYGNDLALYNTKLLHQYCMWDMDRLPTLGIWVKTWAKRCGVCDASKGSLSSYAWILMLIHYLQRTKPIRLLPFLQFGIFRSNFVDGWNVDFWKFVDVHRSQFIAVSTFELFVGFLDYFSNYFQYHKYIIQINIPGEVARNRSSLRRPMVLRDPFDLDRNLAQGVSRPMFRFIHLCMKRSYEVFKNQSLRAEFLVSKGFRKGTTDNVQMSDDLLREYAAYLLHVCVPVQQPPIRKFDGRRDRTTSSSTNTSS</sequence>
<evidence type="ECO:0000256" key="4">
    <source>
        <dbReference type="ARBA" id="ARBA00022723"/>
    </source>
</evidence>
<dbReference type="Pfam" id="PF22600">
    <property type="entry name" value="MTPAP-like_central"/>
    <property type="match status" value="1"/>
</dbReference>
<dbReference type="GO" id="GO:0031123">
    <property type="term" value="P:RNA 3'-end processing"/>
    <property type="evidence" value="ECO:0007669"/>
    <property type="project" value="TreeGrafter"/>
</dbReference>
<dbReference type="GO" id="GO:0046872">
    <property type="term" value="F:metal ion binding"/>
    <property type="evidence" value="ECO:0007669"/>
    <property type="project" value="UniProtKB-KW"/>
</dbReference>
<evidence type="ECO:0000313" key="9">
    <source>
        <dbReference type="Proteomes" id="UP001196413"/>
    </source>
</evidence>
<evidence type="ECO:0008006" key="10">
    <source>
        <dbReference type="Google" id="ProtNLM"/>
    </source>
</evidence>
<dbReference type="SUPFAM" id="SSF81631">
    <property type="entry name" value="PAP/OAS1 substrate-binding domain"/>
    <property type="match status" value="1"/>
</dbReference>
<dbReference type="EMBL" id="JAHQIW010003120">
    <property type="protein sequence ID" value="KAJ1357379.1"/>
    <property type="molecule type" value="Genomic_DNA"/>
</dbReference>
<feature type="domain" description="Poly(A) RNA polymerase mitochondrial-like central palm" evidence="7">
    <location>
        <begin position="62"/>
        <end position="206"/>
    </location>
</feature>
<keyword evidence="9" id="KW-1185">Reference proteome</keyword>
<dbReference type="AlphaFoldDB" id="A0AAD5N0R6"/>
<comment type="caution">
    <text evidence="8">The sequence shown here is derived from an EMBL/GenBank/DDBJ whole genome shotgun (WGS) entry which is preliminary data.</text>
</comment>
<dbReference type="Pfam" id="PF03828">
    <property type="entry name" value="PAP_assoc"/>
    <property type="match status" value="1"/>
</dbReference>
<proteinExistence type="predicted"/>
<keyword evidence="4" id="KW-0479">Metal-binding</keyword>